<feature type="region of interest" description="Disordered" evidence="1">
    <location>
        <begin position="164"/>
        <end position="202"/>
    </location>
</feature>
<evidence type="ECO:0000313" key="2">
    <source>
        <dbReference type="EMBL" id="KAK3269947.1"/>
    </source>
</evidence>
<proteinExistence type="predicted"/>
<keyword evidence="3" id="KW-1185">Reference proteome</keyword>
<feature type="region of interest" description="Disordered" evidence="1">
    <location>
        <begin position="228"/>
        <end position="250"/>
    </location>
</feature>
<protein>
    <submittedName>
        <fullName evidence="2">Uncharacterized protein</fullName>
    </submittedName>
</protein>
<dbReference type="EMBL" id="LGRX02010652">
    <property type="protein sequence ID" value="KAK3269947.1"/>
    <property type="molecule type" value="Genomic_DNA"/>
</dbReference>
<dbReference type="Proteomes" id="UP001190700">
    <property type="component" value="Unassembled WGS sequence"/>
</dbReference>
<dbReference type="AlphaFoldDB" id="A0AAE0G1H8"/>
<sequence>MIESLAPLDENGDIIEFFVSSGDIYEWIADVISHAWADPECGNGVCQPPMEYPSFGDHGCLTDCGEANTTAYLINLEPRFVGDAAEVAELLATVTYNLCTDDLVPLCWWAEEQKFEKNYAEGRVSEVLDLPDAVWVLRYTGTTAGTGLVVGGIRLYSEESEAATSVEGGEVDAASSSDSSTTSSTAPSTSSSTSFPTAPPVLPPLPPPLLLPLLRLLPPPLLLPLLPPLPTPLPPSPLHLPPPQQARNQT</sequence>
<comment type="caution">
    <text evidence="2">The sequence shown here is derived from an EMBL/GenBank/DDBJ whole genome shotgun (WGS) entry which is preliminary data.</text>
</comment>
<organism evidence="2 3">
    <name type="scientific">Cymbomonas tetramitiformis</name>
    <dbReference type="NCBI Taxonomy" id="36881"/>
    <lineage>
        <taxon>Eukaryota</taxon>
        <taxon>Viridiplantae</taxon>
        <taxon>Chlorophyta</taxon>
        <taxon>Pyramimonadophyceae</taxon>
        <taxon>Pyramimonadales</taxon>
        <taxon>Pyramimonadaceae</taxon>
        <taxon>Cymbomonas</taxon>
    </lineage>
</organism>
<name>A0AAE0G1H8_9CHLO</name>
<feature type="compositionally biased region" description="Pro residues" evidence="1">
    <location>
        <begin position="228"/>
        <end position="244"/>
    </location>
</feature>
<accession>A0AAE0G1H8</accession>
<feature type="compositionally biased region" description="Low complexity" evidence="1">
    <location>
        <begin position="173"/>
        <end position="196"/>
    </location>
</feature>
<evidence type="ECO:0000313" key="3">
    <source>
        <dbReference type="Proteomes" id="UP001190700"/>
    </source>
</evidence>
<evidence type="ECO:0000256" key="1">
    <source>
        <dbReference type="SAM" id="MobiDB-lite"/>
    </source>
</evidence>
<reference evidence="2 3" key="1">
    <citation type="journal article" date="2015" name="Genome Biol. Evol.">
        <title>Comparative Genomics of a Bacterivorous Green Alga Reveals Evolutionary Causalities and Consequences of Phago-Mixotrophic Mode of Nutrition.</title>
        <authorList>
            <person name="Burns J.A."/>
            <person name="Paasch A."/>
            <person name="Narechania A."/>
            <person name="Kim E."/>
        </authorList>
    </citation>
    <scope>NUCLEOTIDE SEQUENCE [LARGE SCALE GENOMIC DNA]</scope>
    <source>
        <strain evidence="2 3">PLY_AMNH</strain>
    </source>
</reference>
<gene>
    <name evidence="2" type="ORF">CYMTET_21630</name>
</gene>